<reference evidence="10 11" key="1">
    <citation type="submission" date="2020-09" db="EMBL/GenBank/DDBJ databases">
        <title>Diversity and distribution of actinomycetes associated with coral in the coast of Hainan.</title>
        <authorList>
            <person name="Li F."/>
        </authorList>
    </citation>
    <scope>NUCLEOTIDE SEQUENCE [LARGE SCALE GENOMIC DNA]</scope>
    <source>
        <strain evidence="10 11">HNM0947</strain>
    </source>
</reference>
<evidence type="ECO:0000256" key="3">
    <source>
        <dbReference type="ARBA" id="ARBA00022448"/>
    </source>
</evidence>
<feature type="transmembrane region" description="Helical" evidence="9">
    <location>
        <begin position="400"/>
        <end position="421"/>
    </location>
</feature>
<feature type="transmembrane region" description="Helical" evidence="9">
    <location>
        <begin position="142"/>
        <end position="160"/>
    </location>
</feature>
<evidence type="ECO:0000313" key="10">
    <source>
        <dbReference type="EMBL" id="MBE3000896.1"/>
    </source>
</evidence>
<evidence type="ECO:0000256" key="1">
    <source>
        <dbReference type="ARBA" id="ARBA00004651"/>
    </source>
</evidence>
<organism evidence="10 11">
    <name type="scientific">Nocardiopsis coralli</name>
    <dbReference type="NCBI Taxonomy" id="2772213"/>
    <lineage>
        <taxon>Bacteria</taxon>
        <taxon>Bacillati</taxon>
        <taxon>Actinomycetota</taxon>
        <taxon>Actinomycetes</taxon>
        <taxon>Streptosporangiales</taxon>
        <taxon>Nocardiopsidaceae</taxon>
        <taxon>Nocardiopsis</taxon>
    </lineage>
</organism>
<evidence type="ECO:0000313" key="11">
    <source>
        <dbReference type="Proteomes" id="UP000806528"/>
    </source>
</evidence>
<feature type="transmembrane region" description="Helical" evidence="9">
    <location>
        <begin position="478"/>
        <end position="499"/>
    </location>
</feature>
<comment type="subcellular location">
    <subcellularLocation>
        <location evidence="1">Cell membrane</location>
        <topology evidence="1">Multi-pass membrane protein</topology>
    </subcellularLocation>
</comment>
<evidence type="ECO:0000256" key="5">
    <source>
        <dbReference type="ARBA" id="ARBA00022692"/>
    </source>
</evidence>
<evidence type="ECO:0000256" key="8">
    <source>
        <dbReference type="SAM" id="MobiDB-lite"/>
    </source>
</evidence>
<sequence length="525" mass="56815">MREHTNPWVFGISGIAIIAFIILGVAFTDQLGPITEGIRSGIGTNLGWLYMAATTFFLVAALFLLFSRFGNIRLGPDDSRPEFSSLAWFAMLFTTGMGIGLVFFGVNEPVTHLNAPRSEELTPGEPEAVGEAFASTLFHWSFHPWAIYIALGLSLGYFAFRKGLPLRPASALYPLLGDRAFGWIGNLVDILAVFGTIFGLATSLGLGTMQINSGLNNVFGLPINGTSQTIIICVIIAVTLYSVMSGIDKGLRRLSVLNLGLAFVLMIFVFLVGPKLWMTSSMFTGAGDYLANIVPWSLSFPSPLADDVAATFAADWTLFYWGWWISWSPFVGIFLARISYGRKIREFVLGALFAPAAISVLWFGVFGGAGTYYELFDDSFAGFSDDEAEATYQLMDLLPLAPAVATIAALFLILVVTIFFITSADSGSLVVDMLTNGGDTNPVRAQRAFWAVCVGGVTLILLVLGGEDALTALQAASVSTGLPFAIVLVFMLIGLFLALSKERKPGEPKTVRAEDYRPTPRPDRR</sequence>
<feature type="transmembrane region" description="Helical" evidence="9">
    <location>
        <begin position="256"/>
        <end position="273"/>
    </location>
</feature>
<dbReference type="PANTHER" id="PTHR30047:SF7">
    <property type="entry name" value="HIGH-AFFINITY CHOLINE TRANSPORT PROTEIN"/>
    <property type="match status" value="1"/>
</dbReference>
<feature type="transmembrane region" description="Helical" evidence="9">
    <location>
        <begin position="448"/>
        <end position="466"/>
    </location>
</feature>
<feature type="transmembrane region" description="Helical" evidence="9">
    <location>
        <begin position="86"/>
        <end position="106"/>
    </location>
</feature>
<gene>
    <name evidence="10" type="ORF">IDM40_19685</name>
</gene>
<dbReference type="Proteomes" id="UP000806528">
    <property type="component" value="Unassembled WGS sequence"/>
</dbReference>
<keyword evidence="4" id="KW-1003">Cell membrane</keyword>
<keyword evidence="6 9" id="KW-1133">Transmembrane helix</keyword>
<evidence type="ECO:0000256" key="6">
    <source>
        <dbReference type="ARBA" id="ARBA00022989"/>
    </source>
</evidence>
<dbReference type="NCBIfam" id="TIGR00842">
    <property type="entry name" value="bcct"/>
    <property type="match status" value="1"/>
</dbReference>
<feature type="transmembrane region" description="Helical" evidence="9">
    <location>
        <begin position="226"/>
        <end position="244"/>
    </location>
</feature>
<feature type="region of interest" description="Disordered" evidence="8">
    <location>
        <begin position="504"/>
        <end position="525"/>
    </location>
</feature>
<proteinExistence type="inferred from homology"/>
<keyword evidence="11" id="KW-1185">Reference proteome</keyword>
<keyword evidence="3" id="KW-0813">Transport</keyword>
<accession>A0ABR9PAL9</accession>
<feature type="transmembrane region" description="Helical" evidence="9">
    <location>
        <begin position="321"/>
        <end position="340"/>
    </location>
</feature>
<dbReference type="PANTHER" id="PTHR30047">
    <property type="entry name" value="HIGH-AFFINITY CHOLINE TRANSPORT PROTEIN-RELATED"/>
    <property type="match status" value="1"/>
</dbReference>
<comment type="similarity">
    <text evidence="2">Belongs to the BCCT transporter (TC 2.A.15) family.</text>
</comment>
<feature type="transmembrane region" description="Helical" evidence="9">
    <location>
        <begin position="7"/>
        <end position="27"/>
    </location>
</feature>
<dbReference type="EMBL" id="JADBGI010000018">
    <property type="protein sequence ID" value="MBE3000896.1"/>
    <property type="molecule type" value="Genomic_DNA"/>
</dbReference>
<keyword evidence="7 9" id="KW-0472">Membrane</keyword>
<name>A0ABR9PAL9_9ACTN</name>
<keyword evidence="5 9" id="KW-0812">Transmembrane</keyword>
<evidence type="ECO:0000256" key="7">
    <source>
        <dbReference type="ARBA" id="ARBA00023136"/>
    </source>
</evidence>
<dbReference type="Pfam" id="PF02028">
    <property type="entry name" value="BCCT"/>
    <property type="match status" value="1"/>
</dbReference>
<dbReference type="InterPro" id="IPR000060">
    <property type="entry name" value="BCCT_transptr"/>
</dbReference>
<dbReference type="PROSITE" id="PS01303">
    <property type="entry name" value="BCCT"/>
    <property type="match status" value="1"/>
</dbReference>
<evidence type="ECO:0000256" key="9">
    <source>
        <dbReference type="SAM" id="Phobius"/>
    </source>
</evidence>
<feature type="transmembrane region" description="Helical" evidence="9">
    <location>
        <begin position="347"/>
        <end position="373"/>
    </location>
</feature>
<evidence type="ECO:0000256" key="2">
    <source>
        <dbReference type="ARBA" id="ARBA00005658"/>
    </source>
</evidence>
<feature type="transmembrane region" description="Helical" evidence="9">
    <location>
        <begin position="47"/>
        <end position="66"/>
    </location>
</feature>
<dbReference type="InterPro" id="IPR018093">
    <property type="entry name" value="BCCT_CS"/>
</dbReference>
<comment type="caution">
    <text evidence="10">The sequence shown here is derived from an EMBL/GenBank/DDBJ whole genome shotgun (WGS) entry which is preliminary data.</text>
</comment>
<feature type="transmembrane region" description="Helical" evidence="9">
    <location>
        <begin position="181"/>
        <end position="206"/>
    </location>
</feature>
<evidence type="ECO:0000256" key="4">
    <source>
        <dbReference type="ARBA" id="ARBA00022475"/>
    </source>
</evidence>
<protein>
    <submittedName>
        <fullName evidence="10">BCCT family transporter</fullName>
    </submittedName>
</protein>